<evidence type="ECO:0000313" key="3">
    <source>
        <dbReference type="RefSeq" id="XP_016514787.1"/>
    </source>
</evidence>
<feature type="domain" description="Reverse transcriptase Ty1/copia-type" evidence="2">
    <location>
        <begin position="4"/>
        <end position="53"/>
    </location>
</feature>
<dbReference type="InterPro" id="IPR013103">
    <property type="entry name" value="RVT_2"/>
</dbReference>
<dbReference type="PaxDb" id="4097-A0A1S4DMY2"/>
<dbReference type="OrthoDB" id="1214272at2759"/>
<evidence type="ECO:0000259" key="2">
    <source>
        <dbReference type="Pfam" id="PF07727"/>
    </source>
</evidence>
<accession>A0A1S4DMY2</accession>
<dbReference type="RefSeq" id="XP_016514787.1">
    <property type="nucleotide sequence ID" value="XM_016659301.1"/>
</dbReference>
<protein>
    <submittedName>
        <fullName evidence="3">Uncharacterized mitochondrial protein AtMg00810-like</fullName>
    </submittedName>
</protein>
<evidence type="ECO:0000256" key="1">
    <source>
        <dbReference type="SAM" id="Phobius"/>
    </source>
</evidence>
<dbReference type="PANTHER" id="PTHR11439">
    <property type="entry name" value="GAG-POL-RELATED RETROTRANSPOSON"/>
    <property type="match status" value="1"/>
</dbReference>
<keyword evidence="1" id="KW-0472">Membrane</keyword>
<name>A0A1S4DMY2_TOBAC</name>
<sequence>MIGVDLVIILVYVDNLLVTGSNLLLIQQVRKDLQEKFKMKDLGELKYFLGIESSRFQEVKDNDSDDVQIEEKGNCQRLVGRLMHLTMTRPYIAFVVHVLSQYMHVPKASHMESARRVVKYIKSTPGLGLFMPTGSCNQLIASCDSDWGAYVEVSHWICS</sequence>
<dbReference type="STRING" id="4097.A0A1S4DMY2"/>
<dbReference type="PANTHER" id="PTHR11439:SF444">
    <property type="entry name" value="HELICASE ATP-BINDING DOMAIN-CONTAINING PROTEIN"/>
    <property type="match status" value="1"/>
</dbReference>
<dbReference type="SUPFAM" id="SSF56672">
    <property type="entry name" value="DNA/RNA polymerases"/>
    <property type="match status" value="1"/>
</dbReference>
<gene>
    <name evidence="3" type="primary">LOC107831529</name>
</gene>
<dbReference type="AlphaFoldDB" id="A0A1S4DMY2"/>
<keyword evidence="1" id="KW-0812">Transmembrane</keyword>
<dbReference type="InterPro" id="IPR043502">
    <property type="entry name" value="DNA/RNA_pol_sf"/>
</dbReference>
<dbReference type="KEGG" id="nta:107831529"/>
<dbReference type="Pfam" id="PF07727">
    <property type="entry name" value="RVT_2"/>
    <property type="match status" value="1"/>
</dbReference>
<feature type="transmembrane region" description="Helical" evidence="1">
    <location>
        <begin position="6"/>
        <end position="26"/>
    </location>
</feature>
<keyword evidence="1" id="KW-1133">Transmembrane helix</keyword>
<organism evidence="3">
    <name type="scientific">Nicotiana tabacum</name>
    <name type="common">Common tobacco</name>
    <dbReference type="NCBI Taxonomy" id="4097"/>
    <lineage>
        <taxon>Eukaryota</taxon>
        <taxon>Viridiplantae</taxon>
        <taxon>Streptophyta</taxon>
        <taxon>Embryophyta</taxon>
        <taxon>Tracheophyta</taxon>
        <taxon>Spermatophyta</taxon>
        <taxon>Magnoliopsida</taxon>
        <taxon>eudicotyledons</taxon>
        <taxon>Gunneridae</taxon>
        <taxon>Pentapetalae</taxon>
        <taxon>asterids</taxon>
        <taxon>lamiids</taxon>
        <taxon>Solanales</taxon>
        <taxon>Solanaceae</taxon>
        <taxon>Nicotianoideae</taxon>
        <taxon>Nicotianeae</taxon>
        <taxon>Nicotiana</taxon>
    </lineage>
</organism>
<reference evidence="3" key="1">
    <citation type="submission" date="2025-08" db="UniProtKB">
        <authorList>
            <consortium name="RefSeq"/>
        </authorList>
    </citation>
    <scope>IDENTIFICATION</scope>
</reference>
<proteinExistence type="predicted"/>